<name>A0ABX0FAQ6_9BACL</name>
<evidence type="ECO:0008006" key="4">
    <source>
        <dbReference type="Google" id="ProtNLM"/>
    </source>
</evidence>
<organism evidence="2 3">
    <name type="scientific">Saccharibacillus alkalitolerans</name>
    <dbReference type="NCBI Taxonomy" id="2705290"/>
    <lineage>
        <taxon>Bacteria</taxon>
        <taxon>Bacillati</taxon>
        <taxon>Bacillota</taxon>
        <taxon>Bacilli</taxon>
        <taxon>Bacillales</taxon>
        <taxon>Paenibacillaceae</taxon>
        <taxon>Saccharibacillus</taxon>
    </lineage>
</organism>
<dbReference type="EMBL" id="JAAFGS010000013">
    <property type="protein sequence ID" value="NGZ78016.1"/>
    <property type="molecule type" value="Genomic_DNA"/>
</dbReference>
<dbReference type="PROSITE" id="PS51257">
    <property type="entry name" value="PROKAR_LIPOPROTEIN"/>
    <property type="match status" value="1"/>
</dbReference>
<evidence type="ECO:0000256" key="1">
    <source>
        <dbReference type="SAM" id="SignalP"/>
    </source>
</evidence>
<keyword evidence="1" id="KW-0732">Signal</keyword>
<accession>A0ABX0FAQ6</accession>
<protein>
    <recommendedName>
        <fullName evidence="4">Adhesin domain-containing protein</fullName>
    </recommendedName>
</protein>
<dbReference type="RefSeq" id="WP_166279550.1">
    <property type="nucleotide sequence ID" value="NZ_JAAFGS010000013.1"/>
</dbReference>
<reference evidence="2 3" key="1">
    <citation type="submission" date="2020-01" db="EMBL/GenBank/DDBJ databases">
        <title>Polyphasic characterisation and genomic insights into a novel alkali tolerant bacterium VR-M41.</title>
        <authorList>
            <person name="Vemuluri V.R."/>
        </authorList>
    </citation>
    <scope>NUCLEOTIDE SEQUENCE [LARGE SCALE GENOMIC DNA]</scope>
    <source>
        <strain evidence="2 3">VR-M41</strain>
    </source>
</reference>
<feature type="chain" id="PRO_5047032655" description="Adhesin domain-containing protein" evidence="1">
    <location>
        <begin position="32"/>
        <end position="174"/>
    </location>
</feature>
<keyword evidence="3" id="KW-1185">Reference proteome</keyword>
<comment type="caution">
    <text evidence="2">The sequence shown here is derived from an EMBL/GenBank/DDBJ whole genome shotgun (WGS) entry which is preliminary data.</text>
</comment>
<evidence type="ECO:0000313" key="2">
    <source>
        <dbReference type="EMBL" id="NGZ78016.1"/>
    </source>
</evidence>
<gene>
    <name evidence="2" type="ORF">GYN08_22235</name>
</gene>
<evidence type="ECO:0000313" key="3">
    <source>
        <dbReference type="Proteomes" id="UP000800303"/>
    </source>
</evidence>
<sequence>MVRRKWRKRAKRKTILLGLVGMIMLSGCSTVRETMAQLQIYGSNELIAQDGDSYSYRSREGAADPEGAVLDFRQFSGKQTLWTVNAAEASRVTLDLEMGIDNGKCKLVHVRPDGEVVKLADSSAAGGTLTLDLPEGENVIKLVGKKAYGSLKAEFGDSGTARISTADGKLTLSE</sequence>
<dbReference type="Proteomes" id="UP000800303">
    <property type="component" value="Unassembled WGS sequence"/>
</dbReference>
<feature type="signal peptide" evidence="1">
    <location>
        <begin position="1"/>
        <end position="31"/>
    </location>
</feature>
<proteinExistence type="predicted"/>